<dbReference type="SUPFAM" id="SSF81301">
    <property type="entry name" value="Nucleotidyltransferase"/>
    <property type="match status" value="1"/>
</dbReference>
<evidence type="ECO:0000313" key="3">
    <source>
        <dbReference type="EMBL" id="ADI38726.1"/>
    </source>
</evidence>
<keyword evidence="2" id="KW-0963">Cytoplasm</keyword>
<evidence type="ECO:0000313" key="4">
    <source>
        <dbReference type="Proteomes" id="UP000001505"/>
    </source>
</evidence>
<comment type="subunit">
    <text evidence="2">Interacts with ribosomal protein uL14 (rplN).</text>
</comment>
<dbReference type="OrthoDB" id="9793681at2"/>
<dbReference type="GO" id="GO:0017148">
    <property type="term" value="P:negative regulation of translation"/>
    <property type="evidence" value="ECO:0007669"/>
    <property type="project" value="UniProtKB-UniRule"/>
</dbReference>
<dbReference type="GO" id="GO:0090071">
    <property type="term" value="P:negative regulation of ribosome biogenesis"/>
    <property type="evidence" value="ECO:0007669"/>
    <property type="project" value="UniProtKB-UniRule"/>
</dbReference>
<dbReference type="eggNOG" id="COG0799">
    <property type="taxonomic scope" value="Bacteria"/>
</dbReference>
<dbReference type="HAMAP" id="MF_01477">
    <property type="entry name" value="Iojap_RsfS"/>
    <property type="match status" value="1"/>
</dbReference>
<comment type="similarity">
    <text evidence="1 2">Belongs to the Iojap/RsfS family.</text>
</comment>
<dbReference type="Gene3D" id="3.30.460.10">
    <property type="entry name" value="Beta Polymerase, domain 2"/>
    <property type="match status" value="1"/>
</dbReference>
<comment type="function">
    <text evidence="2">Functions as a ribosomal silencing factor. Interacts with ribosomal protein uL14 (rplN), blocking formation of intersubunit bridge B8. Prevents association of the 30S and 50S ribosomal subunits and the formation of functional ribosomes, thus repressing translation.</text>
</comment>
<dbReference type="AlphaFoldDB" id="D6YRN1"/>
<dbReference type="HOGENOM" id="CLU_092688_6_1_0"/>
<dbReference type="GO" id="GO:0042256">
    <property type="term" value="P:cytosolic ribosome assembly"/>
    <property type="evidence" value="ECO:0007669"/>
    <property type="project" value="UniProtKB-UniRule"/>
</dbReference>
<sequence>MSKDEIKMLQAIAQAIYDKKGVNIIAIDVKKSSSLTDYFLIAEGSVERHVSALASSVKETVKEMGGHIFHIDGDQLGDWVVMDCGQILIHLFVPALRDKYSLEELWHDGEIVDLNIQIKEA</sequence>
<dbReference type="STRING" id="716544.wcw_1375"/>
<gene>
    <name evidence="2" type="primary">rsfS</name>
    <name evidence="3" type="ordered locus">wcw_1375</name>
</gene>
<keyword evidence="2" id="KW-0678">Repressor</keyword>
<reference evidence="3 4" key="1">
    <citation type="journal article" date="2010" name="PLoS ONE">
        <title>The Waddlia genome: a window into chlamydial biology.</title>
        <authorList>
            <person name="Bertelli C."/>
            <person name="Collyn F."/>
            <person name="Croxatto A."/>
            <person name="Ruckert C."/>
            <person name="Polkinghorne A."/>
            <person name="Kebbi-Beghdadi C."/>
            <person name="Goesmann A."/>
            <person name="Vaughan L."/>
            <person name="Greub G."/>
        </authorList>
    </citation>
    <scope>NUCLEOTIDE SEQUENCE [LARGE SCALE GENOMIC DNA]</scope>
    <source>
        <strain evidence="4">ATCC VR-1470 / WSU 86-1044</strain>
    </source>
</reference>
<dbReference type="Pfam" id="PF02410">
    <property type="entry name" value="RsfS"/>
    <property type="match status" value="1"/>
</dbReference>
<evidence type="ECO:0000256" key="1">
    <source>
        <dbReference type="ARBA" id="ARBA00010574"/>
    </source>
</evidence>
<dbReference type="KEGG" id="wch:wcw_1375"/>
<dbReference type="InterPro" id="IPR043519">
    <property type="entry name" value="NT_sf"/>
</dbReference>
<dbReference type="GO" id="GO:0043023">
    <property type="term" value="F:ribosomal large subunit binding"/>
    <property type="evidence" value="ECO:0007669"/>
    <property type="project" value="TreeGrafter"/>
</dbReference>
<dbReference type="InterPro" id="IPR004394">
    <property type="entry name" value="Iojap/RsfS/C7orf30"/>
</dbReference>
<dbReference type="EMBL" id="CP001928">
    <property type="protein sequence ID" value="ADI38726.1"/>
    <property type="molecule type" value="Genomic_DNA"/>
</dbReference>
<name>D6YRN1_WADCW</name>
<keyword evidence="4" id="KW-1185">Reference proteome</keyword>
<dbReference type="PANTHER" id="PTHR21043:SF0">
    <property type="entry name" value="MITOCHONDRIAL ASSEMBLY OF RIBOSOMAL LARGE SUBUNIT PROTEIN 1"/>
    <property type="match status" value="1"/>
</dbReference>
<keyword evidence="2" id="KW-0810">Translation regulation</keyword>
<accession>D6YRN1</accession>
<proteinExistence type="inferred from homology"/>
<dbReference type="NCBIfam" id="TIGR00090">
    <property type="entry name" value="rsfS_iojap_ybeB"/>
    <property type="match status" value="1"/>
</dbReference>
<protein>
    <recommendedName>
        <fullName evidence="2">Ribosomal silencing factor RsfS</fullName>
    </recommendedName>
</protein>
<evidence type="ECO:0000256" key="2">
    <source>
        <dbReference type="HAMAP-Rule" id="MF_01477"/>
    </source>
</evidence>
<comment type="subcellular location">
    <subcellularLocation>
        <location evidence="2">Cytoplasm</location>
    </subcellularLocation>
</comment>
<dbReference type="GO" id="GO:0005737">
    <property type="term" value="C:cytoplasm"/>
    <property type="evidence" value="ECO:0007669"/>
    <property type="project" value="UniProtKB-SubCell"/>
</dbReference>
<dbReference type="PANTHER" id="PTHR21043">
    <property type="entry name" value="IOJAP SUPERFAMILY ORTHOLOG"/>
    <property type="match status" value="1"/>
</dbReference>
<dbReference type="Proteomes" id="UP000001505">
    <property type="component" value="Chromosome"/>
</dbReference>
<organism evidence="3 4">
    <name type="scientific">Waddlia chondrophila (strain ATCC VR-1470 / WSU 86-1044)</name>
    <dbReference type="NCBI Taxonomy" id="716544"/>
    <lineage>
        <taxon>Bacteria</taxon>
        <taxon>Pseudomonadati</taxon>
        <taxon>Chlamydiota</taxon>
        <taxon>Chlamydiia</taxon>
        <taxon>Parachlamydiales</taxon>
        <taxon>Waddliaceae</taxon>
        <taxon>Waddlia</taxon>
    </lineage>
</organism>